<evidence type="ECO:0000313" key="3">
    <source>
        <dbReference type="Proteomes" id="UP000663879"/>
    </source>
</evidence>
<name>A0A813RJ88_9BILA</name>
<proteinExistence type="predicted"/>
<comment type="caution">
    <text evidence="2">The sequence shown here is derived from an EMBL/GenBank/DDBJ whole genome shotgun (WGS) entry which is preliminary data.</text>
</comment>
<sequence>MFYKNRLFKSLVTEKDKDVIASLIPKFNLIKSGLQKSKTSFRPKLPHSVITTIIDEGKPAPQIKKLDIGRDNEIKIDKKMLTEKSIDIEVYVMSLFSFKVIKKNDSNPDESEPESEDEDEDIIDSSDLMMKKN</sequence>
<protein>
    <submittedName>
        <fullName evidence="2">Uncharacterized protein</fullName>
    </submittedName>
</protein>
<gene>
    <name evidence="2" type="ORF">OXX778_LOCUS5569</name>
</gene>
<dbReference type="AlphaFoldDB" id="A0A813RJ88"/>
<feature type="region of interest" description="Disordered" evidence="1">
    <location>
        <begin position="103"/>
        <end position="133"/>
    </location>
</feature>
<dbReference type="EMBL" id="CAJNOC010000615">
    <property type="protein sequence ID" value="CAF0783101.1"/>
    <property type="molecule type" value="Genomic_DNA"/>
</dbReference>
<dbReference type="Proteomes" id="UP000663879">
    <property type="component" value="Unassembled WGS sequence"/>
</dbReference>
<evidence type="ECO:0000256" key="1">
    <source>
        <dbReference type="SAM" id="MobiDB-lite"/>
    </source>
</evidence>
<organism evidence="2 3">
    <name type="scientific">Brachionus calyciflorus</name>
    <dbReference type="NCBI Taxonomy" id="104777"/>
    <lineage>
        <taxon>Eukaryota</taxon>
        <taxon>Metazoa</taxon>
        <taxon>Spiralia</taxon>
        <taxon>Gnathifera</taxon>
        <taxon>Rotifera</taxon>
        <taxon>Eurotatoria</taxon>
        <taxon>Monogononta</taxon>
        <taxon>Pseudotrocha</taxon>
        <taxon>Ploima</taxon>
        <taxon>Brachionidae</taxon>
        <taxon>Brachionus</taxon>
    </lineage>
</organism>
<accession>A0A813RJ88</accession>
<keyword evidence="3" id="KW-1185">Reference proteome</keyword>
<feature type="compositionally biased region" description="Acidic residues" evidence="1">
    <location>
        <begin position="107"/>
        <end position="124"/>
    </location>
</feature>
<evidence type="ECO:0000313" key="2">
    <source>
        <dbReference type="EMBL" id="CAF0783101.1"/>
    </source>
</evidence>
<reference evidence="2" key="1">
    <citation type="submission" date="2021-02" db="EMBL/GenBank/DDBJ databases">
        <authorList>
            <person name="Nowell W R."/>
        </authorList>
    </citation>
    <scope>NUCLEOTIDE SEQUENCE</scope>
    <source>
        <strain evidence="2">Ploen Becks lab</strain>
    </source>
</reference>